<evidence type="ECO:0000256" key="3">
    <source>
        <dbReference type="SAM" id="MobiDB-lite"/>
    </source>
</evidence>
<dbReference type="EMBL" id="BAAAQN010000025">
    <property type="protein sequence ID" value="GAA2037925.1"/>
    <property type="molecule type" value="Genomic_DNA"/>
</dbReference>
<organism evidence="6 7">
    <name type="scientific">Catenulispora yoronensis</name>
    <dbReference type="NCBI Taxonomy" id="450799"/>
    <lineage>
        <taxon>Bacteria</taxon>
        <taxon>Bacillati</taxon>
        <taxon>Actinomycetota</taxon>
        <taxon>Actinomycetes</taxon>
        <taxon>Catenulisporales</taxon>
        <taxon>Catenulisporaceae</taxon>
        <taxon>Catenulispora</taxon>
    </lineage>
</organism>
<evidence type="ECO:0000313" key="6">
    <source>
        <dbReference type="EMBL" id="GAA2037925.1"/>
    </source>
</evidence>
<evidence type="ECO:0000256" key="2">
    <source>
        <dbReference type="ARBA" id="ARBA00023054"/>
    </source>
</evidence>
<dbReference type="InterPro" id="IPR050465">
    <property type="entry name" value="UPF0194_transport"/>
</dbReference>
<dbReference type="Gene3D" id="1.10.101.10">
    <property type="entry name" value="PGBD-like superfamily/PGBD"/>
    <property type="match status" value="1"/>
</dbReference>
<dbReference type="Gene3D" id="2.40.420.20">
    <property type="match status" value="1"/>
</dbReference>
<dbReference type="PANTHER" id="PTHR32347">
    <property type="entry name" value="EFFLUX SYSTEM COMPONENT YKNX-RELATED"/>
    <property type="match status" value="1"/>
</dbReference>
<keyword evidence="2" id="KW-0175">Coiled coil</keyword>
<gene>
    <name evidence="6" type="ORF">GCM10009839_44200</name>
</gene>
<comment type="subcellular location">
    <subcellularLocation>
        <location evidence="1">Cell envelope</location>
    </subcellularLocation>
</comment>
<comment type="caution">
    <text evidence="6">The sequence shown here is derived from an EMBL/GenBank/DDBJ whole genome shotgun (WGS) entry which is preliminary data.</text>
</comment>
<feature type="region of interest" description="Disordered" evidence="3">
    <location>
        <begin position="246"/>
        <end position="268"/>
    </location>
</feature>
<feature type="compositionally biased region" description="Low complexity" evidence="3">
    <location>
        <begin position="247"/>
        <end position="257"/>
    </location>
</feature>
<keyword evidence="7" id="KW-1185">Reference proteome</keyword>
<keyword evidence="4" id="KW-0812">Transmembrane</keyword>
<dbReference type="RefSeq" id="WP_344667526.1">
    <property type="nucleotide sequence ID" value="NZ_BAAAQN010000025.1"/>
</dbReference>
<dbReference type="Proteomes" id="UP001500751">
    <property type="component" value="Unassembled WGS sequence"/>
</dbReference>
<feature type="region of interest" description="Disordered" evidence="3">
    <location>
        <begin position="1"/>
        <end position="37"/>
    </location>
</feature>
<evidence type="ECO:0000259" key="5">
    <source>
        <dbReference type="Pfam" id="PF01471"/>
    </source>
</evidence>
<keyword evidence="4" id="KW-0472">Membrane</keyword>
<accession>A0ABP5G0L3</accession>
<name>A0ABP5G0L3_9ACTN</name>
<feature type="domain" description="Peptidoglycan binding-like" evidence="5">
    <location>
        <begin position="169"/>
        <end position="212"/>
    </location>
</feature>
<dbReference type="SUPFAM" id="SSF47090">
    <property type="entry name" value="PGBD-like"/>
    <property type="match status" value="1"/>
</dbReference>
<feature type="transmembrane region" description="Helical" evidence="4">
    <location>
        <begin position="43"/>
        <end position="65"/>
    </location>
</feature>
<evidence type="ECO:0000256" key="4">
    <source>
        <dbReference type="SAM" id="Phobius"/>
    </source>
</evidence>
<proteinExistence type="predicted"/>
<reference evidence="7" key="1">
    <citation type="journal article" date="2019" name="Int. J. Syst. Evol. Microbiol.">
        <title>The Global Catalogue of Microorganisms (GCM) 10K type strain sequencing project: providing services to taxonomists for standard genome sequencing and annotation.</title>
        <authorList>
            <consortium name="The Broad Institute Genomics Platform"/>
            <consortium name="The Broad Institute Genome Sequencing Center for Infectious Disease"/>
            <person name="Wu L."/>
            <person name="Ma J."/>
        </authorList>
    </citation>
    <scope>NUCLEOTIDE SEQUENCE [LARGE SCALE GENOMIC DNA]</scope>
    <source>
        <strain evidence="7">JCM 16014</strain>
    </source>
</reference>
<feature type="compositionally biased region" description="Gly residues" evidence="3">
    <location>
        <begin position="389"/>
        <end position="404"/>
    </location>
</feature>
<evidence type="ECO:0000256" key="1">
    <source>
        <dbReference type="ARBA" id="ARBA00004196"/>
    </source>
</evidence>
<keyword evidence="4" id="KW-1133">Transmembrane helix</keyword>
<feature type="region of interest" description="Disordered" evidence="3">
    <location>
        <begin position="384"/>
        <end position="408"/>
    </location>
</feature>
<dbReference type="InterPro" id="IPR036366">
    <property type="entry name" value="PGBDSf"/>
</dbReference>
<protein>
    <recommendedName>
        <fullName evidence="5">Peptidoglycan binding-like domain-containing protein</fullName>
    </recommendedName>
</protein>
<dbReference type="InterPro" id="IPR002477">
    <property type="entry name" value="Peptidoglycan-bd-like"/>
</dbReference>
<sequence>MIDTDTTPTAPDREPGTGLGHGSGESAPAAPTSRSALSRRRRIVAGVAGAAVLVSGGGLVGAAMVKSPAQAAADTKAPRPQWLTAPVLKKVLASTLVLRGTVASSTSFPVAVAGTATQGAATQLVTGVHVKTGDTVAPGTVLVDISGRPLLALAGATPAYRDLKPGSHGADVAELQDALQKLGFPSSGDAHGTFGPATKSAVTRFYQHLGYDVPTTGGADDAGDKQALQAAQTAVDTAQRAVEDFQRQTAAARAQPTPATPAPGSEPPALQMQYLKKALTQAKQDQAELVATTGPMMPLAEFVFLPSLPAQVASVAAKVGGGTSGNLVTLTTGKLGVTAQLAPAQGQLLKAGMKVGLVAEALGTTATGTVGTIGAVTTIAPQSADAADNGGGSKPGSDTGGGSGQPTQVAPYIPVTIVPDTALASNWNGQDVRLTITAASTPTAVLVVPAAAVSSGADGRTTVSKLGANGAPVRVPVTTGLSADGFVEVTPTDAADLTEADSVVVGQ</sequence>
<evidence type="ECO:0000313" key="7">
    <source>
        <dbReference type="Proteomes" id="UP001500751"/>
    </source>
</evidence>
<dbReference type="Pfam" id="PF01471">
    <property type="entry name" value="PG_binding_1"/>
    <property type="match status" value="1"/>
</dbReference>
<dbReference type="InterPro" id="IPR036365">
    <property type="entry name" value="PGBD-like_sf"/>
</dbReference>